<organism evidence="1 2">
    <name type="scientific">Arctia plantaginis</name>
    <name type="common">Wood tiger moth</name>
    <name type="synonym">Phalaena plantaginis</name>
    <dbReference type="NCBI Taxonomy" id="874455"/>
    <lineage>
        <taxon>Eukaryota</taxon>
        <taxon>Metazoa</taxon>
        <taxon>Ecdysozoa</taxon>
        <taxon>Arthropoda</taxon>
        <taxon>Hexapoda</taxon>
        <taxon>Insecta</taxon>
        <taxon>Pterygota</taxon>
        <taxon>Neoptera</taxon>
        <taxon>Endopterygota</taxon>
        <taxon>Lepidoptera</taxon>
        <taxon>Glossata</taxon>
        <taxon>Ditrysia</taxon>
        <taxon>Noctuoidea</taxon>
        <taxon>Erebidae</taxon>
        <taxon>Arctiinae</taxon>
        <taxon>Arctia</taxon>
    </lineage>
</organism>
<comment type="caution">
    <text evidence="1">The sequence shown here is derived from an EMBL/GenBank/DDBJ whole genome shotgun (WGS) entry which is preliminary data.</text>
</comment>
<dbReference type="Proteomes" id="UP000494256">
    <property type="component" value="Unassembled WGS sequence"/>
</dbReference>
<reference evidence="1 2" key="1">
    <citation type="submission" date="2020-04" db="EMBL/GenBank/DDBJ databases">
        <authorList>
            <person name="Wallbank WR R."/>
            <person name="Pardo Diaz C."/>
            <person name="Kozak K."/>
            <person name="Martin S."/>
            <person name="Jiggins C."/>
            <person name="Moest M."/>
            <person name="Warren A I."/>
            <person name="Byers J.R.P. K."/>
            <person name="Montejo-Kovacevich G."/>
            <person name="Yen C E."/>
        </authorList>
    </citation>
    <scope>NUCLEOTIDE SEQUENCE [LARGE SCALE GENOMIC DNA]</scope>
</reference>
<dbReference type="EMBL" id="CADEBD010000299">
    <property type="protein sequence ID" value="CAB3235388.1"/>
    <property type="molecule type" value="Genomic_DNA"/>
</dbReference>
<protein>
    <submittedName>
        <fullName evidence="1">Uncharacterized protein</fullName>
    </submittedName>
</protein>
<evidence type="ECO:0000313" key="2">
    <source>
        <dbReference type="Proteomes" id="UP000494256"/>
    </source>
</evidence>
<proteinExistence type="predicted"/>
<evidence type="ECO:0000313" key="1">
    <source>
        <dbReference type="EMBL" id="CAB3235388.1"/>
    </source>
</evidence>
<name>A0A8S0ZRB6_ARCPL</name>
<sequence length="144" mass="15862">MDTVHRLPNGDGTPPRASNRVLKQMHLITIFRIQTHVVDGRVNWVQSPILEFVKTVKKSNAGDKGVRCVSLGDPPPPAAAAAQRCGDASVVTRTDSMKHARYLHEVPRRAAQVALTELVLLRGIVVNERFAYGSPRLPRGLRRG</sequence>
<gene>
    <name evidence="1" type="ORF">APLA_LOCUS6990</name>
</gene>
<dbReference type="OrthoDB" id="7782839at2759"/>
<accession>A0A8S0ZRB6</accession>
<dbReference type="AlphaFoldDB" id="A0A8S0ZRB6"/>